<accession>A0ABY2RPS4</accession>
<evidence type="ECO:0008006" key="4">
    <source>
        <dbReference type="Google" id="ProtNLM"/>
    </source>
</evidence>
<comment type="caution">
    <text evidence="2">The sequence shown here is derived from an EMBL/GenBank/DDBJ whole genome shotgun (WGS) entry which is preliminary data.</text>
</comment>
<name>A0ABY2RPS4_9NOCA</name>
<organism evidence="2 3">
    <name type="scientific">Rhodococcus oryzae</name>
    <dbReference type="NCBI Taxonomy" id="2571143"/>
    <lineage>
        <taxon>Bacteria</taxon>
        <taxon>Bacillati</taxon>
        <taxon>Actinomycetota</taxon>
        <taxon>Actinomycetes</taxon>
        <taxon>Mycobacteriales</taxon>
        <taxon>Nocardiaceae</taxon>
        <taxon>Rhodococcus</taxon>
    </lineage>
</organism>
<evidence type="ECO:0000313" key="2">
    <source>
        <dbReference type="EMBL" id="TJZ79386.1"/>
    </source>
</evidence>
<reference evidence="2 3" key="1">
    <citation type="submission" date="2019-04" db="EMBL/GenBank/DDBJ databases">
        <title>Rhodococcus oryzae sp. nov., a novel actinomycete isolated from rhizosphere soil of rice (Oryza sativa L.).</title>
        <authorList>
            <person name="Li C."/>
        </authorList>
    </citation>
    <scope>NUCLEOTIDE SEQUENCE [LARGE SCALE GENOMIC DNA]</scope>
    <source>
        <strain evidence="2 3">NEAU-CX67</strain>
    </source>
</reference>
<protein>
    <recommendedName>
        <fullName evidence="4">DUF320 domain-containing protein</fullName>
    </recommendedName>
</protein>
<dbReference type="Proteomes" id="UP000305109">
    <property type="component" value="Unassembled WGS sequence"/>
</dbReference>
<gene>
    <name evidence="2" type="ORF">FCG67_07045</name>
</gene>
<feature type="chain" id="PRO_5047350293" description="DUF320 domain-containing protein" evidence="1">
    <location>
        <begin position="21"/>
        <end position="90"/>
    </location>
</feature>
<sequence length="90" mass="8519">MRGPTIGRIASMVVASAVLAGGLAAGSGVAGATLAESTPTAGSLGVTSVAGSNAAAGSSDIANDLLLAIELALSPNSCHRNPGGFCYGMD</sequence>
<feature type="signal peptide" evidence="1">
    <location>
        <begin position="1"/>
        <end position="20"/>
    </location>
</feature>
<keyword evidence="3" id="KW-1185">Reference proteome</keyword>
<dbReference type="RefSeq" id="WP_136908444.1">
    <property type="nucleotide sequence ID" value="NZ_SUMD01000003.1"/>
</dbReference>
<proteinExistence type="predicted"/>
<dbReference type="EMBL" id="SUMD01000003">
    <property type="protein sequence ID" value="TJZ79386.1"/>
    <property type="molecule type" value="Genomic_DNA"/>
</dbReference>
<evidence type="ECO:0000313" key="3">
    <source>
        <dbReference type="Proteomes" id="UP000305109"/>
    </source>
</evidence>
<keyword evidence="1" id="KW-0732">Signal</keyword>
<evidence type="ECO:0000256" key="1">
    <source>
        <dbReference type="SAM" id="SignalP"/>
    </source>
</evidence>